<gene>
    <name evidence="2" type="primary">gp_15322</name>
</gene>
<dbReference type="KEGG" id="vg:75691318"/>
<dbReference type="RefSeq" id="YP_010358793.1">
    <property type="nucleotide sequence ID" value="NC_062766.1"/>
</dbReference>
<sequence length="198" mass="22820">MMKPIKIGNKNFIFKLRKVSKVRNKNVDSLSREIWKDTDYYGYQISNKGRVKSTFKNIIKSQQIINSGYYSVTFSVNGKSKGLLVHRLVAKAFIDNPNNLPEINHIDENKLNNAVENLEWVTGVENKLRSNVFRKGADAVSVPVIAINKFNENSIMHFNSIDEAARAFGVWSNSIKIVLDKPNRFCRHYKFIRNENPK</sequence>
<dbReference type="EMBL" id="MZ130476">
    <property type="protein sequence ID" value="QWM89221.1"/>
    <property type="molecule type" value="Genomic_DNA"/>
</dbReference>
<protein>
    <submittedName>
        <fullName evidence="2">HNH endonuclease</fullName>
    </submittedName>
</protein>
<proteinExistence type="predicted"/>
<dbReference type="InterPro" id="IPR003647">
    <property type="entry name" value="Intron_nuc_1_rpt"/>
</dbReference>
<dbReference type="InterPro" id="IPR010902">
    <property type="entry name" value="NUMOD4"/>
</dbReference>
<keyword evidence="2" id="KW-0378">Hydrolase</keyword>
<dbReference type="InterPro" id="IPR044925">
    <property type="entry name" value="His-Me_finger_sf"/>
</dbReference>
<keyword evidence="3" id="KW-1185">Reference proteome</keyword>
<dbReference type="InterPro" id="IPR003615">
    <property type="entry name" value="HNH_nuc"/>
</dbReference>
<dbReference type="Proteomes" id="UP000827429">
    <property type="component" value="Segment"/>
</dbReference>
<dbReference type="SUPFAM" id="SSF54060">
    <property type="entry name" value="His-Me finger endonucleases"/>
    <property type="match status" value="1"/>
</dbReference>
<keyword evidence="2" id="KW-0540">Nuclease</keyword>
<dbReference type="GO" id="GO:0016788">
    <property type="term" value="F:hydrolase activity, acting on ester bonds"/>
    <property type="evidence" value="ECO:0007669"/>
    <property type="project" value="InterPro"/>
</dbReference>
<reference evidence="2 3" key="1">
    <citation type="submission" date="2021-04" db="EMBL/GenBank/DDBJ databases">
        <authorList>
            <person name="Shkoporov A.N."/>
            <person name="Stockdale S.R."/>
            <person name="Guerin E."/>
            <person name="Ross R.P."/>
            <person name="Hill C."/>
        </authorList>
    </citation>
    <scope>NUCLEOTIDE SEQUENCE [LARGE SCALE GENOMIC DNA]</scope>
    <source>
        <strain evidence="3">cr123_1</strain>
    </source>
</reference>
<feature type="domain" description="HNH nuclease" evidence="1">
    <location>
        <begin position="79"/>
        <end position="127"/>
    </location>
</feature>
<name>A0AAE7RTR0_9CAUD</name>
<dbReference type="Pfam" id="PF07463">
    <property type="entry name" value="NUMOD4"/>
    <property type="match status" value="1"/>
</dbReference>
<evidence type="ECO:0000259" key="1">
    <source>
        <dbReference type="SMART" id="SM00507"/>
    </source>
</evidence>
<dbReference type="GeneID" id="75691318"/>
<dbReference type="SMART" id="SM00497">
    <property type="entry name" value="IENR1"/>
    <property type="match status" value="1"/>
</dbReference>
<evidence type="ECO:0000313" key="2">
    <source>
        <dbReference type="EMBL" id="QWM89221.1"/>
    </source>
</evidence>
<accession>A0AAE7RTR0</accession>
<dbReference type="SMART" id="SM00507">
    <property type="entry name" value="HNHc"/>
    <property type="match status" value="1"/>
</dbReference>
<organism evidence="2 3">
    <name type="scientific">uncultured phage cr123_1</name>
    <dbReference type="NCBI Taxonomy" id="2986401"/>
    <lineage>
        <taxon>Viruses</taxon>
        <taxon>Duplodnaviria</taxon>
        <taxon>Heunggongvirae</taxon>
        <taxon>Uroviricota</taxon>
        <taxon>Caudoviricetes</taxon>
        <taxon>Crassvirales</taxon>
        <taxon>Intestiviridae</taxon>
        <taxon>Crudevirinae</taxon>
        <taxon>Delmidovirus</taxon>
        <taxon>Delmidovirus copri</taxon>
    </lineage>
</organism>
<dbReference type="GO" id="GO:0004519">
    <property type="term" value="F:endonuclease activity"/>
    <property type="evidence" value="ECO:0007669"/>
    <property type="project" value="UniProtKB-KW"/>
</dbReference>
<evidence type="ECO:0000313" key="3">
    <source>
        <dbReference type="Proteomes" id="UP000827429"/>
    </source>
</evidence>
<dbReference type="Gene3D" id="3.90.75.20">
    <property type="match status" value="1"/>
</dbReference>
<keyword evidence="2" id="KW-0255">Endonuclease</keyword>